<gene>
    <name evidence="1" type="ORF">JHC10_14020</name>
    <name evidence="2" type="ORF">JHC11_11045</name>
</gene>
<dbReference type="AlphaFoldDB" id="A0A8I1KH88"/>
<evidence type="ECO:0000313" key="1">
    <source>
        <dbReference type="EMBL" id="MBJ7268053.1"/>
    </source>
</evidence>
<reference evidence="2 4" key="1">
    <citation type="submission" date="2020-09" db="EMBL/GenBank/DDBJ databases">
        <title>Draft Genomes of Bacterial Isolates from North Pond Shallow Sediments.</title>
        <authorList>
            <person name="Kiel Reese B."/>
            <person name="Mullis M."/>
            <person name="Weisend R.E."/>
        </authorList>
    </citation>
    <scope>NUCLEOTIDE SEQUENCE</scope>
    <source>
        <strain evidence="2">KJE-2</strain>
        <strain evidence="1 4">KJE-3</strain>
    </source>
</reference>
<protein>
    <submittedName>
        <fullName evidence="2">Uncharacterized protein</fullName>
    </submittedName>
</protein>
<keyword evidence="4" id="KW-1185">Reference proteome</keyword>
<sequence length="427" mass="49373">MNSDQIANIENQIDLEFSDSLLNSISYSQSLWTVLSVMEDKYLKMTQIIPLEFEYQHAQIDILMNALTHPIRCIYKSNDQASGSIVHDVIDNHYGWAHDWIEKAVQYSNFHAIFPLYWKGKISIKIDGNNICADDWRSEEPRYEVYNRLVRKDGDKSEPILDPSKVAEFLIGHFRVEKNRFQLNLTPRLVKTLVSLYADYTKSNYKIPDDWKCCYFGFGEFKKVYTTIQAILFGRFIGRSMLAMNGLQGLGYSDAVWVLPKSELENRLSRYSGVEKAKIRKIIEYLTFGNEGIRNPDVAIQPIVDLKNGALALSPFIFLHSNAERNLCVLLNQIPEEKVIYARLTQKKEDVLKNEIIEEIKNLGYRVESGKLNDTDLDIAVIDDENKLCVVFELKWFIEPAEIRESLDRSEELEKGIEQGKKLLVSF</sequence>
<evidence type="ECO:0000313" key="2">
    <source>
        <dbReference type="EMBL" id="MBJ7316518.1"/>
    </source>
</evidence>
<name>A0A8I1KH88_9GAMM</name>
<comment type="caution">
    <text evidence="2">The sequence shown here is derived from an EMBL/GenBank/DDBJ whole genome shotgun (WGS) entry which is preliminary data.</text>
</comment>
<proteinExistence type="predicted"/>
<evidence type="ECO:0000313" key="4">
    <source>
        <dbReference type="Proteomes" id="UP000655994"/>
    </source>
</evidence>
<dbReference type="EMBL" id="JAEMOP010000009">
    <property type="protein sequence ID" value="MBJ7316518.1"/>
    <property type="molecule type" value="Genomic_DNA"/>
</dbReference>
<dbReference type="RefSeq" id="WP_199495213.1">
    <property type="nucleotide sequence ID" value="NZ_JAEMOO010000005.1"/>
</dbReference>
<evidence type="ECO:0000313" key="3">
    <source>
        <dbReference type="Proteomes" id="UP000621390"/>
    </source>
</evidence>
<accession>A0A8I1KH88</accession>
<dbReference type="Proteomes" id="UP000655994">
    <property type="component" value="Unassembled WGS sequence"/>
</dbReference>
<organism evidence="2 3">
    <name type="scientific">Idiomarina abyssalis</name>
    <dbReference type="NCBI Taxonomy" id="86102"/>
    <lineage>
        <taxon>Bacteria</taxon>
        <taxon>Pseudomonadati</taxon>
        <taxon>Pseudomonadota</taxon>
        <taxon>Gammaproteobacteria</taxon>
        <taxon>Alteromonadales</taxon>
        <taxon>Idiomarinaceae</taxon>
        <taxon>Idiomarina</taxon>
    </lineage>
</organism>
<dbReference type="Proteomes" id="UP000621390">
    <property type="component" value="Unassembled WGS sequence"/>
</dbReference>
<dbReference type="EMBL" id="JAEMOS010000062">
    <property type="protein sequence ID" value="MBJ7268053.1"/>
    <property type="molecule type" value="Genomic_DNA"/>
</dbReference>